<dbReference type="Gene3D" id="1.20.1250.20">
    <property type="entry name" value="MFS general substrate transporter like domains"/>
    <property type="match status" value="1"/>
</dbReference>
<dbReference type="PROSITE" id="PS50850">
    <property type="entry name" value="MFS"/>
    <property type="match status" value="1"/>
</dbReference>
<evidence type="ECO:0000256" key="3">
    <source>
        <dbReference type="ARBA" id="ARBA00022989"/>
    </source>
</evidence>
<feature type="transmembrane region" description="Helical" evidence="5">
    <location>
        <begin position="525"/>
        <end position="544"/>
    </location>
</feature>
<feature type="transmembrane region" description="Helical" evidence="5">
    <location>
        <begin position="210"/>
        <end position="234"/>
    </location>
</feature>
<keyword evidence="2 5" id="KW-0812">Transmembrane</keyword>
<organism evidence="7 8">
    <name type="scientific">Paragonimus westermani</name>
    <dbReference type="NCBI Taxonomy" id="34504"/>
    <lineage>
        <taxon>Eukaryota</taxon>
        <taxon>Metazoa</taxon>
        <taxon>Spiralia</taxon>
        <taxon>Lophotrochozoa</taxon>
        <taxon>Platyhelminthes</taxon>
        <taxon>Trematoda</taxon>
        <taxon>Digenea</taxon>
        <taxon>Plagiorchiida</taxon>
        <taxon>Troglotremata</taxon>
        <taxon>Troglotrematidae</taxon>
        <taxon>Paragonimus</taxon>
    </lineage>
</organism>
<dbReference type="GO" id="GO:0016020">
    <property type="term" value="C:membrane"/>
    <property type="evidence" value="ECO:0007669"/>
    <property type="project" value="UniProtKB-SubCell"/>
</dbReference>
<feature type="domain" description="Major facilitator superfamily (MFS) profile" evidence="6">
    <location>
        <begin position="127"/>
        <end position="578"/>
    </location>
</feature>
<evidence type="ECO:0000259" key="6">
    <source>
        <dbReference type="PROSITE" id="PS50850"/>
    </source>
</evidence>
<comment type="caution">
    <text evidence="7">The sequence shown here is derived from an EMBL/GenBank/DDBJ whole genome shotgun (WGS) entry which is preliminary data.</text>
</comment>
<evidence type="ECO:0000313" key="7">
    <source>
        <dbReference type="EMBL" id="KAA3681049.1"/>
    </source>
</evidence>
<dbReference type="InterPro" id="IPR036259">
    <property type="entry name" value="MFS_trans_sf"/>
</dbReference>
<evidence type="ECO:0000313" key="8">
    <source>
        <dbReference type="Proteomes" id="UP000324629"/>
    </source>
</evidence>
<name>A0A5J4NZR4_9TREM</name>
<feature type="transmembrane region" description="Helical" evidence="5">
    <location>
        <begin position="397"/>
        <end position="423"/>
    </location>
</feature>
<feature type="transmembrane region" description="Helical" evidence="5">
    <location>
        <begin position="176"/>
        <end position="198"/>
    </location>
</feature>
<dbReference type="GO" id="GO:0022857">
    <property type="term" value="F:transmembrane transporter activity"/>
    <property type="evidence" value="ECO:0007669"/>
    <property type="project" value="InterPro"/>
</dbReference>
<dbReference type="EMBL" id="QNGE01000293">
    <property type="protein sequence ID" value="KAA3681049.1"/>
    <property type="molecule type" value="Genomic_DNA"/>
</dbReference>
<accession>A0A5J4NZR4</accession>
<dbReference type="SUPFAM" id="SSF103473">
    <property type="entry name" value="MFS general substrate transporter"/>
    <property type="match status" value="1"/>
</dbReference>
<evidence type="ECO:0000256" key="5">
    <source>
        <dbReference type="SAM" id="Phobius"/>
    </source>
</evidence>
<feature type="transmembrane region" description="Helical" evidence="5">
    <location>
        <begin position="265"/>
        <end position="288"/>
    </location>
</feature>
<evidence type="ECO:0000256" key="1">
    <source>
        <dbReference type="ARBA" id="ARBA00004141"/>
    </source>
</evidence>
<evidence type="ECO:0000256" key="4">
    <source>
        <dbReference type="ARBA" id="ARBA00023136"/>
    </source>
</evidence>
<feature type="transmembrane region" description="Helical" evidence="5">
    <location>
        <begin position="556"/>
        <end position="573"/>
    </location>
</feature>
<comment type="subcellular location">
    <subcellularLocation>
        <location evidence="1">Membrane</location>
        <topology evidence="1">Multi-pass membrane protein</topology>
    </subcellularLocation>
</comment>
<keyword evidence="3 5" id="KW-1133">Transmembrane helix</keyword>
<protein>
    <recommendedName>
        <fullName evidence="6">Major facilitator superfamily (MFS) profile domain-containing protein</fullName>
    </recommendedName>
</protein>
<feature type="transmembrane region" description="Helical" evidence="5">
    <location>
        <begin position="435"/>
        <end position="455"/>
    </location>
</feature>
<dbReference type="PANTHER" id="PTHR24064">
    <property type="entry name" value="SOLUTE CARRIER FAMILY 22 MEMBER"/>
    <property type="match status" value="1"/>
</dbReference>
<dbReference type="InterPro" id="IPR020846">
    <property type="entry name" value="MFS_dom"/>
</dbReference>
<dbReference type="InterPro" id="IPR005828">
    <property type="entry name" value="MFS_sugar_transport-like"/>
</dbReference>
<feature type="transmembrane region" description="Helical" evidence="5">
    <location>
        <begin position="40"/>
        <end position="63"/>
    </location>
</feature>
<reference evidence="7 8" key="1">
    <citation type="journal article" date="2019" name="Gigascience">
        <title>Whole-genome sequence of the oriental lung fluke Paragonimus westermani.</title>
        <authorList>
            <person name="Oey H."/>
            <person name="Zakrzewski M."/>
            <person name="Narain K."/>
            <person name="Devi K.R."/>
            <person name="Agatsuma T."/>
            <person name="Nawaratna S."/>
            <person name="Gobert G.N."/>
            <person name="Jones M.K."/>
            <person name="Ragan M.A."/>
            <person name="McManus D.P."/>
            <person name="Krause L."/>
        </authorList>
    </citation>
    <scope>NUCLEOTIDE SEQUENCE [LARGE SCALE GENOMIC DNA]</scope>
    <source>
        <strain evidence="7 8">IND2009</strain>
    </source>
</reference>
<evidence type="ECO:0000256" key="2">
    <source>
        <dbReference type="ARBA" id="ARBA00022692"/>
    </source>
</evidence>
<proteinExistence type="predicted"/>
<feature type="transmembrane region" description="Helical" evidence="5">
    <location>
        <begin position="462"/>
        <end position="483"/>
    </location>
</feature>
<keyword evidence="8" id="KW-1185">Reference proteome</keyword>
<sequence>MVEISAEPQQPSSATRTGHSIAFEPNIDQLLKDIVQPCGLWQWMVTLLLMLSSTSIATFPVYANSASPHRCRMEPHIEQFIEQNNLSFTHVASRIGPWDDATTNGTLLSSKDLGCFRYQSSWLAKNSVLVLDMSSSEDWTDRELERCPLGFVFEESNYHYPGTVVAEFATVCERDWLVPTGTTLFIFGLVIGTIVSGWLGDHIGRKKTIILFSGVELLSGLWTTLSADYVSYVLSRMTMGIGNQGKASTASVLLLEITTAKYRSVVLSVYVLGTTFVYRSILALWAHLIPHWRFLNLATLSPHVFTSLYFCCLPESPRWLISQDRTKEALKVLKKGYVINHLRQAKPELRTLENFSNSLLTNPSKAERRCIQSLQSLRSSSVCRALRCLRKPFATPYLIKTTLSCIFLLASLSTTIFGLLFYARILRGYVCLIGFVYSVVALPAAILTAVLYRFILYRKRPLIIMIGITSCVLAIGAGYMVIWQPTDDIVLIVCSNLALLLITSIVGMCNIYVPELFPSDVRASGFGIAAGLGRVLSMTCTFVNDLDDRTPHGTPLLVYSGLLLIGLCVLLTASETSGENLRDCDEPTHVATQGECEHSYFIGSTYSVDEHPLD</sequence>
<gene>
    <name evidence="7" type="ORF">DEA37_0001668</name>
</gene>
<feature type="transmembrane region" description="Helical" evidence="5">
    <location>
        <begin position="489"/>
        <end position="513"/>
    </location>
</feature>
<dbReference type="Pfam" id="PF00083">
    <property type="entry name" value="Sugar_tr"/>
    <property type="match status" value="1"/>
</dbReference>
<dbReference type="AlphaFoldDB" id="A0A5J4NZR4"/>
<dbReference type="Proteomes" id="UP000324629">
    <property type="component" value="Unassembled WGS sequence"/>
</dbReference>
<keyword evidence="4 5" id="KW-0472">Membrane</keyword>